<feature type="transmembrane region" description="Helical" evidence="2">
    <location>
        <begin position="12"/>
        <end position="29"/>
    </location>
</feature>
<keyword evidence="4" id="KW-1185">Reference proteome</keyword>
<evidence type="ECO:0000313" key="4">
    <source>
        <dbReference type="Proteomes" id="UP001595799"/>
    </source>
</evidence>
<evidence type="ECO:0008006" key="5">
    <source>
        <dbReference type="Google" id="ProtNLM"/>
    </source>
</evidence>
<evidence type="ECO:0000256" key="1">
    <source>
        <dbReference type="SAM" id="MobiDB-lite"/>
    </source>
</evidence>
<keyword evidence="2" id="KW-0812">Transmembrane</keyword>
<dbReference type="Proteomes" id="UP001595799">
    <property type="component" value="Unassembled WGS sequence"/>
</dbReference>
<evidence type="ECO:0000256" key="2">
    <source>
        <dbReference type="SAM" id="Phobius"/>
    </source>
</evidence>
<keyword evidence="2" id="KW-0472">Membrane</keyword>
<feature type="compositionally biased region" description="Basic and acidic residues" evidence="1">
    <location>
        <begin position="110"/>
        <end position="120"/>
    </location>
</feature>
<accession>A0ABV8UHX2</accession>
<feature type="region of interest" description="Disordered" evidence="1">
    <location>
        <begin position="63"/>
        <end position="120"/>
    </location>
</feature>
<name>A0ABV8UHX2_9PROT</name>
<feature type="transmembrane region" description="Helical" evidence="2">
    <location>
        <begin position="35"/>
        <end position="55"/>
    </location>
</feature>
<gene>
    <name evidence="3" type="ORF">ACFOW6_04875</name>
</gene>
<dbReference type="EMBL" id="JBHSCW010000003">
    <property type="protein sequence ID" value="MFC4350873.1"/>
    <property type="molecule type" value="Genomic_DNA"/>
</dbReference>
<keyword evidence="2" id="KW-1133">Transmembrane helix</keyword>
<organism evidence="3 4">
    <name type="scientific">Fodinicurvata halophila</name>
    <dbReference type="NCBI Taxonomy" id="1419723"/>
    <lineage>
        <taxon>Bacteria</taxon>
        <taxon>Pseudomonadati</taxon>
        <taxon>Pseudomonadota</taxon>
        <taxon>Alphaproteobacteria</taxon>
        <taxon>Rhodospirillales</taxon>
        <taxon>Rhodovibrionaceae</taxon>
        <taxon>Fodinicurvata</taxon>
    </lineage>
</organism>
<evidence type="ECO:0000313" key="3">
    <source>
        <dbReference type="EMBL" id="MFC4350873.1"/>
    </source>
</evidence>
<comment type="caution">
    <text evidence="3">The sequence shown here is derived from an EMBL/GenBank/DDBJ whole genome shotgun (WGS) entry which is preliminary data.</text>
</comment>
<protein>
    <recommendedName>
        <fullName evidence="5">DUF2933 domain-containing protein</fullName>
    </recommendedName>
</protein>
<sequence length="120" mass="12288">MHYYLSDRRGLVLLAGLAIMTGLALNWSWVAAAGLAPILISVLPCLAMCALGLCMKRADGKSCSNAAKASDPAAVDGATPTAQSIALEDPPAAPKPAISGDASLTNPELEPSKERRATDA</sequence>
<dbReference type="RefSeq" id="WP_382421218.1">
    <property type="nucleotide sequence ID" value="NZ_JBHSCW010000003.1"/>
</dbReference>
<reference evidence="4" key="1">
    <citation type="journal article" date="2019" name="Int. J. Syst. Evol. Microbiol.">
        <title>The Global Catalogue of Microorganisms (GCM) 10K type strain sequencing project: providing services to taxonomists for standard genome sequencing and annotation.</title>
        <authorList>
            <consortium name="The Broad Institute Genomics Platform"/>
            <consortium name="The Broad Institute Genome Sequencing Center for Infectious Disease"/>
            <person name="Wu L."/>
            <person name="Ma J."/>
        </authorList>
    </citation>
    <scope>NUCLEOTIDE SEQUENCE [LARGE SCALE GENOMIC DNA]</scope>
    <source>
        <strain evidence="4">CECT 8472</strain>
    </source>
</reference>
<proteinExistence type="predicted"/>